<dbReference type="PANTHER" id="PTHR10887:SF5">
    <property type="entry name" value="RNA HELICASE AQUARIUS"/>
    <property type="match status" value="1"/>
</dbReference>
<dbReference type="InterPro" id="IPR041679">
    <property type="entry name" value="DNA2/NAM7-like_C"/>
</dbReference>
<dbReference type="InterPro" id="IPR047187">
    <property type="entry name" value="SF1_C_Upf1"/>
</dbReference>
<proteinExistence type="predicted"/>
<feature type="domain" description="RNA helicase aquarius N-terminal" evidence="3">
    <location>
        <begin position="409"/>
        <end position="529"/>
    </location>
</feature>
<evidence type="ECO:0000259" key="1">
    <source>
        <dbReference type="Pfam" id="PF13086"/>
    </source>
</evidence>
<dbReference type="eggNOG" id="KOG1806">
    <property type="taxonomic scope" value="Eukaryota"/>
</dbReference>
<dbReference type="VEuPathDB" id="FungiDB:BDEG_22254"/>
<gene>
    <name evidence="5" type="ORF">BDEG_22254</name>
</gene>
<dbReference type="Proteomes" id="UP000077115">
    <property type="component" value="Unassembled WGS sequence"/>
</dbReference>
<dbReference type="Pfam" id="PF16399">
    <property type="entry name" value="Aquarius_N_1st"/>
    <property type="match status" value="2"/>
</dbReference>
<evidence type="ECO:0000259" key="3">
    <source>
        <dbReference type="Pfam" id="PF16399"/>
    </source>
</evidence>
<evidence type="ECO:0000313" key="5">
    <source>
        <dbReference type="EMBL" id="OAJ38307.1"/>
    </source>
</evidence>
<evidence type="ECO:0008006" key="7">
    <source>
        <dbReference type="Google" id="ProtNLM"/>
    </source>
</evidence>
<dbReference type="InterPro" id="IPR027417">
    <property type="entry name" value="P-loop_NTPase"/>
</dbReference>
<evidence type="ECO:0000259" key="4">
    <source>
        <dbReference type="Pfam" id="PF21143"/>
    </source>
</evidence>
<dbReference type="InterPro" id="IPR045055">
    <property type="entry name" value="DNA2/NAM7-like"/>
</dbReference>
<accession>A0A177WDX0</accession>
<dbReference type="STRING" id="403673.A0A177WDX0"/>
<dbReference type="FunFam" id="3.40.50.300:FF:002863">
    <property type="entry name" value="Pre-mRNA-splicing factor cwf11"/>
    <property type="match status" value="1"/>
</dbReference>
<dbReference type="Pfam" id="PF13087">
    <property type="entry name" value="AAA_12"/>
    <property type="match status" value="1"/>
</dbReference>
<dbReference type="GO" id="GO:0071013">
    <property type="term" value="C:catalytic step 2 spliceosome"/>
    <property type="evidence" value="ECO:0007669"/>
    <property type="project" value="TreeGrafter"/>
</dbReference>
<feature type="domain" description="DNA2/NAM7 helicase helicase" evidence="1">
    <location>
        <begin position="970"/>
        <end position="1247"/>
    </location>
</feature>
<dbReference type="Gene3D" id="3.40.50.300">
    <property type="entry name" value="P-loop containing nucleotide triphosphate hydrolases"/>
    <property type="match status" value="2"/>
</dbReference>
<dbReference type="EMBL" id="DS022301">
    <property type="protein sequence ID" value="OAJ38307.1"/>
    <property type="molecule type" value="Genomic_DNA"/>
</dbReference>
<dbReference type="InterPro" id="IPR032174">
    <property type="entry name" value="Aquarius_N"/>
</dbReference>
<reference evidence="5 6" key="2">
    <citation type="submission" date="2016-05" db="EMBL/GenBank/DDBJ databases">
        <title>Lineage-specific infection strategies underlie the spectrum of fungal disease in amphibians.</title>
        <authorList>
            <person name="Cuomo C.A."/>
            <person name="Farrer R.A."/>
            <person name="James T."/>
            <person name="Longcore J."/>
            <person name="Birren B."/>
        </authorList>
    </citation>
    <scope>NUCLEOTIDE SEQUENCE [LARGE SCALE GENOMIC DNA]</scope>
    <source>
        <strain evidence="5 6">JEL423</strain>
    </source>
</reference>
<dbReference type="OrthoDB" id="1879at2759"/>
<evidence type="ECO:0000313" key="6">
    <source>
        <dbReference type="Proteomes" id="UP000077115"/>
    </source>
</evidence>
<dbReference type="PANTHER" id="PTHR10887">
    <property type="entry name" value="DNA2/NAM7 HELICASE FAMILY"/>
    <property type="match status" value="1"/>
</dbReference>
<dbReference type="GO" id="GO:0003729">
    <property type="term" value="F:mRNA binding"/>
    <property type="evidence" value="ECO:0007669"/>
    <property type="project" value="TreeGrafter"/>
</dbReference>
<evidence type="ECO:0000259" key="2">
    <source>
        <dbReference type="Pfam" id="PF13087"/>
    </source>
</evidence>
<dbReference type="InterPro" id="IPR041677">
    <property type="entry name" value="DNA2/NAM7_AAA_11"/>
</dbReference>
<protein>
    <recommendedName>
        <fullName evidence="7">Pre-mRNA-splicing factor</fullName>
    </recommendedName>
</protein>
<sequence length="1583" mass="178649">MAQTMDDMSDHGLHATDLGFFSVIDQNSVDDHSMDPYSDLEHDSINHHLNVASSAATVPSATVALEKNPDEVIETDSTDILSRQAVGSHLGTGYECLSSGLFFVFQEDLSSPLADLARSTWVDPPNGVAGFSIDILDTIWKIHLAPIGFKLRQVMVLEHLQYLSKYLVPNYEISASTQPVHTLSIVLMINEMFRLRRADPWSVFAEDLSKFELLFLQVQHLLLSTDYDLGFDERRFLLIFLTHCFESLEIPFVRSECLKITGIGIWHELMSREICEQHVTEAPERQALWERSEKRYQTAKQSIKEKLLFNRSFLSKLIWGFLDILADIPKSGSAPHGAVAYCERFVEFLICLDFQLPTRRHVHILLFDHLVVTSCLNSTLYALSLKVKKIATSTLATIDSWVFHEYTPGPIFKRLVDRLEYYSTFPIDDVTGAALSARDVLDKHYACIHKVQKICFTLFNDSLGEFSLLSISNMSCEEIKSHFKPLSDATLQEFCKRVGIRTTLPLTRADAMVHSRSFLIDMICQLLTKPKLRSDTIHMESVYPTENTLFDESVCPANNLFSNTHCSPVPKLTLQYLTMQDYALRQLDLHKIYFFMQLRDYIEDAIMRLSPTYLKDTMSSKGSTIFKGFSQIALPIVQFQISEVGHPMLTESKPAFVKGDLVYSVGKLAHNVRNEWDMIRPGDHLILLNVQMQPTANEDGFDPIVTDLNIGESGALFMKRYGIVSVRGCEVCELLGENGKPVDDFISAQTTRIHEDKPRVWRNQRSISVLFDTNQYLLDTLTGNKAKTNVSDTFNVVIRLRSELNNFKAVLDALRDAAHCSDIVPEWFHDLVLGYGDRKSAHYSQLEFSDCPVYVGKTFESLAHLQESFPNWKFSAAYGSSKTDGNDILAPPFVLTLPQALFVASESRDPLPLSELKIGSKRSSDAMEDSSLQTNDSVTVKVESVGTPMDSILDSTDNFAKAKSLKFTREQSDAIISGSIKGLTLISGVPGSGKTSIAAQIVSNIVNGCPSDRTLVVAPTQRQLVRLLGNLIQFGVNERYVISLSHGFGELRADSDEALGKLGRINHLLSRRKHLLTRVDQLAKSIGVPGEHGSSCETANYFYSFHVNSLWTQYLEDSSRQSSLASITKNFPFTHFFTSVKDRQRISLLFSANSLESAVSAATMLYQHIQDIFNELAETQALELLRSRKDRADYIISKQARVIGITATDISLKRRELARLGFHFQNFIVDDAHQMFEMDTLVSLLLNRHTTWQTPKNDQDMLDGLKRIVMTGNAVSLPRYISSNALKYYSNFDQSLFSRLIKLGVPTLTLNVQRRLRPSIACFSRVFYPLMRCVPTDQLDLQMKLANPGFVYDAQFINVDQFLGQHETEPRKDFFQNLGEAEYLVAVFQYMRLIGYPAGKIAILTPYKGQKELIRDVLEQRCSWNPVFGTPQHIKTIDEFRGNVADYVLVSLVRTRTAGVMDDQIKMASLLSSARLGLYVFGRISTYISEKGLFTELAKRPTSLYLYLDEKYSQGFSRELDNSSFEIGADGDLPETLKNPSIVCMSNVEHMGQYVHQMAQEQLSWLQQQVISQPSGHGARNGK</sequence>
<organism evidence="5 6">
    <name type="scientific">Batrachochytrium dendrobatidis (strain JEL423)</name>
    <dbReference type="NCBI Taxonomy" id="403673"/>
    <lineage>
        <taxon>Eukaryota</taxon>
        <taxon>Fungi</taxon>
        <taxon>Fungi incertae sedis</taxon>
        <taxon>Chytridiomycota</taxon>
        <taxon>Chytridiomycota incertae sedis</taxon>
        <taxon>Chytridiomycetes</taxon>
        <taxon>Rhizophydiales</taxon>
        <taxon>Rhizophydiales incertae sedis</taxon>
        <taxon>Batrachochytrium</taxon>
    </lineage>
</organism>
<dbReference type="Pfam" id="PF13086">
    <property type="entry name" value="AAA_11"/>
    <property type="match status" value="1"/>
</dbReference>
<feature type="domain" description="DNA2/NAM7 helicase-like C-terminal" evidence="2">
    <location>
        <begin position="1293"/>
        <end position="1483"/>
    </location>
</feature>
<dbReference type="InterPro" id="IPR048966">
    <property type="entry name" value="Aquarius_b-barrel"/>
</dbReference>
<feature type="domain" description="RNA helicase aquarius beta-barrel" evidence="4">
    <location>
        <begin position="620"/>
        <end position="799"/>
    </location>
</feature>
<dbReference type="SUPFAM" id="SSF52540">
    <property type="entry name" value="P-loop containing nucleoside triphosphate hydrolases"/>
    <property type="match status" value="1"/>
</dbReference>
<dbReference type="CDD" id="cd18808">
    <property type="entry name" value="SF1_C_Upf1"/>
    <property type="match status" value="1"/>
</dbReference>
<feature type="domain" description="RNA helicase aquarius N-terminal" evidence="3">
    <location>
        <begin position="113"/>
        <end position="382"/>
    </location>
</feature>
<dbReference type="GO" id="GO:0004386">
    <property type="term" value="F:helicase activity"/>
    <property type="evidence" value="ECO:0007669"/>
    <property type="project" value="InterPro"/>
</dbReference>
<reference evidence="5 6" key="1">
    <citation type="submission" date="2006-10" db="EMBL/GenBank/DDBJ databases">
        <title>The Genome Sequence of Batrachochytrium dendrobatidis JEL423.</title>
        <authorList>
            <consortium name="The Broad Institute Genome Sequencing Platform"/>
            <person name="Birren B."/>
            <person name="Lander E."/>
            <person name="Galagan J."/>
            <person name="Cuomo C."/>
            <person name="Devon K."/>
            <person name="Jaffe D."/>
            <person name="Butler J."/>
            <person name="Alvarez P."/>
            <person name="Gnerre S."/>
            <person name="Grabherr M."/>
            <person name="Kleber M."/>
            <person name="Mauceli E."/>
            <person name="Brockman W."/>
            <person name="Young S."/>
            <person name="LaButti K."/>
            <person name="Sykes S."/>
            <person name="DeCaprio D."/>
            <person name="Crawford M."/>
            <person name="Koehrsen M."/>
            <person name="Engels R."/>
            <person name="Montgomery P."/>
            <person name="Pearson M."/>
            <person name="Howarth C."/>
            <person name="Larson L."/>
            <person name="White J."/>
            <person name="O'Leary S."/>
            <person name="Kodira C."/>
            <person name="Zeng Q."/>
            <person name="Yandava C."/>
            <person name="Alvarado L."/>
            <person name="Longcore J."/>
            <person name="James T."/>
        </authorList>
    </citation>
    <scope>NUCLEOTIDE SEQUENCE [LARGE SCALE GENOMIC DNA]</scope>
    <source>
        <strain evidence="5 6">JEL423</strain>
    </source>
</reference>
<dbReference type="Pfam" id="PF21143">
    <property type="entry name" value="Aquarius_N_2nd"/>
    <property type="match status" value="1"/>
</dbReference>
<name>A0A177WDX0_BATDL</name>